<reference evidence="2 3" key="1">
    <citation type="journal article" date="2014" name="PLoS ONE">
        <title>Carrot yellow leaf virus Is Associated with Carrot Internal Necrosis.</title>
        <authorList>
            <person name="Adams I.P."/>
            <person name="Skelton A."/>
            <person name="Macarthur R."/>
            <person name="Hodges T."/>
            <person name="Hinds H."/>
            <person name="Flint L."/>
            <person name="Nath P.D."/>
            <person name="Boonham N."/>
            <person name="Fox A."/>
        </authorList>
    </citation>
    <scope>NUCLEOTIDE SEQUENCE [LARGE SCALE GENOMIC DNA]</scope>
    <source>
        <strain evidence="2">CBV-2_S15</strain>
    </source>
</reference>
<dbReference type="KEGG" id="vg:22203866"/>
<dbReference type="GO" id="GO:0004252">
    <property type="term" value="F:serine-type endopeptidase activity"/>
    <property type="evidence" value="ECO:0007669"/>
    <property type="project" value="InterPro"/>
</dbReference>
<evidence type="ECO:0000313" key="2">
    <source>
        <dbReference type="EMBL" id="AHA85532.1"/>
    </source>
</evidence>
<evidence type="ECO:0000256" key="1">
    <source>
        <dbReference type="SAM" id="MobiDB-lite"/>
    </source>
</evidence>
<dbReference type="EMBL" id="KF533710">
    <property type="protein sequence ID" value="AHA85532.1"/>
    <property type="molecule type" value="Genomic_RNA"/>
</dbReference>
<feature type="region of interest" description="Disordered" evidence="1">
    <location>
        <begin position="311"/>
        <end position="335"/>
    </location>
</feature>
<proteinExistence type="predicted"/>
<dbReference type="InterPro" id="IPR001815">
    <property type="entry name" value="Trichovirus_mp"/>
</dbReference>
<dbReference type="RefSeq" id="YP_009103997.1">
    <property type="nucleotide sequence ID" value="NC_025468.1"/>
</dbReference>
<keyword evidence="3" id="KW-1185">Reference proteome</keyword>
<sequence>MSLVDINKFCALVSKGASSVEAIDKGNIYGDSSWLKFNQVSAIRKFESNISIELDDGDKSLVIPNIPLVSSFEVATVKKSLKNANFLHLGGIVISIQALFAENKGVTGTAVLADKRWNNLDQAIIGAFHFNLDKRRADFIMRPNFDVSLNDPMLCDSISLMLKFENLDMQVSSIPINVSVGLIARFYNTIDPGIKFADEELKMQGLIEAEGIDKNDMLHSIGDLADTFSNPAIFNPTIVNNRKYDRGLFKDKGFIKQIRGSRSDDSKALRRVGRFNAPSSSRRFDQIKVDPLFYDKIKRGNINSWLNNELPKSSEREEERYSETGSEGRVEIVEH</sequence>
<organism evidence="2 3">
    <name type="scientific">Carrot Ch virus 2</name>
    <dbReference type="NCBI Taxonomy" id="1425362"/>
    <lineage>
        <taxon>Viruses</taxon>
        <taxon>Riboviria</taxon>
        <taxon>Orthornavirae</taxon>
        <taxon>Kitrinoviricota</taxon>
        <taxon>Alsuviricetes</taxon>
        <taxon>Tymovirales</taxon>
        <taxon>Betaflexiviridae</taxon>
        <taxon>Trivirinae</taxon>
        <taxon>Chordovirus</taxon>
        <taxon>Chordovirus duocarotae</taxon>
    </lineage>
</organism>
<dbReference type="InterPro" id="IPR028919">
    <property type="entry name" value="Viral_movement"/>
</dbReference>
<name>A0A0A0P507_9VIRU</name>
<accession>A0A0A0P507</accession>
<feature type="compositionally biased region" description="Basic and acidic residues" evidence="1">
    <location>
        <begin position="312"/>
        <end position="335"/>
    </location>
</feature>
<dbReference type="Proteomes" id="UP000202202">
    <property type="component" value="Segment"/>
</dbReference>
<dbReference type="PRINTS" id="PR00995">
    <property type="entry name" value="CAPILLOPTASE"/>
</dbReference>
<protein>
    <submittedName>
        <fullName evidence="2">ORF2</fullName>
    </submittedName>
</protein>
<evidence type="ECO:0000313" key="3">
    <source>
        <dbReference type="Proteomes" id="UP000202202"/>
    </source>
</evidence>
<dbReference type="GeneID" id="22203866"/>
<dbReference type="Pfam" id="PF01107">
    <property type="entry name" value="MP"/>
    <property type="match status" value="1"/>
</dbReference>
<dbReference type="GO" id="GO:0006508">
    <property type="term" value="P:proteolysis"/>
    <property type="evidence" value="ECO:0007669"/>
    <property type="project" value="InterPro"/>
</dbReference>
<dbReference type="OrthoDB" id="9863at10239"/>